<dbReference type="AlphaFoldDB" id="A0A812KB94"/>
<evidence type="ECO:0000313" key="2">
    <source>
        <dbReference type="Proteomes" id="UP000604046"/>
    </source>
</evidence>
<dbReference type="Proteomes" id="UP000604046">
    <property type="component" value="Unassembled WGS sequence"/>
</dbReference>
<sequence length="260" mass="28516">MAAPVPGTTTLALRTSKRLTCQALLQHSHHYCGPVWQQKPYDCVYMPASNLAIINFTSPEACSATYQVLNMLAGTRGIVVTEVRPAQYQGLAENLAEFEASAFQPDSRRRAPQVFSNGQRVSLQAACQKCLTPELREKHRILRLTRNHGSQNILVDAFRFTEDAEGPVASSETVAARTDLPPVSAESGRQTSFGSLEGTSDLNVLEDTHCYSGYAADAWPVGPLHEQHALRDRECELLRRLPLAGWWPSSLAAIQGSVRG</sequence>
<evidence type="ECO:0000313" key="1">
    <source>
        <dbReference type="EMBL" id="CAE7224114.1"/>
    </source>
</evidence>
<organism evidence="1 2">
    <name type="scientific">Symbiodinium natans</name>
    <dbReference type="NCBI Taxonomy" id="878477"/>
    <lineage>
        <taxon>Eukaryota</taxon>
        <taxon>Sar</taxon>
        <taxon>Alveolata</taxon>
        <taxon>Dinophyceae</taxon>
        <taxon>Suessiales</taxon>
        <taxon>Symbiodiniaceae</taxon>
        <taxon>Symbiodinium</taxon>
    </lineage>
</organism>
<dbReference type="OrthoDB" id="447033at2759"/>
<dbReference type="EMBL" id="CAJNDS010000635">
    <property type="protein sequence ID" value="CAE7224114.1"/>
    <property type="molecule type" value="Genomic_DNA"/>
</dbReference>
<keyword evidence="2" id="KW-1185">Reference proteome</keyword>
<reference evidence="1" key="1">
    <citation type="submission" date="2021-02" db="EMBL/GenBank/DDBJ databases">
        <authorList>
            <person name="Dougan E. K."/>
            <person name="Rhodes N."/>
            <person name="Thang M."/>
            <person name="Chan C."/>
        </authorList>
    </citation>
    <scope>NUCLEOTIDE SEQUENCE</scope>
</reference>
<proteinExistence type="predicted"/>
<accession>A0A812KB94</accession>
<name>A0A812KB94_9DINO</name>
<comment type="caution">
    <text evidence="1">The sequence shown here is derived from an EMBL/GenBank/DDBJ whole genome shotgun (WGS) entry which is preliminary data.</text>
</comment>
<protein>
    <submittedName>
        <fullName evidence="1">Uncharacterized protein</fullName>
    </submittedName>
</protein>
<gene>
    <name evidence="1" type="ORF">SNAT2548_LOCUS8514</name>
</gene>